<evidence type="ECO:0008006" key="3">
    <source>
        <dbReference type="Google" id="ProtNLM"/>
    </source>
</evidence>
<dbReference type="OrthoDB" id="5917495at2759"/>
<reference evidence="1 2" key="1">
    <citation type="submission" date="2015-01" db="EMBL/GenBank/DDBJ databases">
        <title>Evolution of Trichinella species and genotypes.</title>
        <authorList>
            <person name="Korhonen P.K."/>
            <person name="Edoardo P."/>
            <person name="Giuseppe L.R."/>
            <person name="Gasser R.B."/>
        </authorList>
    </citation>
    <scope>NUCLEOTIDE SEQUENCE [LARGE SCALE GENOMIC DNA]</scope>
    <source>
        <strain evidence="1">ISS1029</strain>
    </source>
</reference>
<dbReference type="AlphaFoldDB" id="A0A0V1I5D5"/>
<dbReference type="Proteomes" id="UP000055024">
    <property type="component" value="Unassembled WGS sequence"/>
</dbReference>
<sequence>MNYLEKLKEDFKVRFEDLEKMTVPDWIITSFDTEIENADIEFSLEEDNIDIIADLEAKLLFKRKSLSEYWSNINITTKTPRAKCSSSAISTCISKFVPG</sequence>
<proteinExistence type="predicted"/>
<keyword evidence="2" id="KW-1185">Reference proteome</keyword>
<dbReference type="EMBL" id="JYDP01000004">
    <property type="protein sequence ID" value="KRZ18044.1"/>
    <property type="molecule type" value="Genomic_DNA"/>
</dbReference>
<name>A0A0V1I5D5_9BILA</name>
<protein>
    <recommendedName>
        <fullName evidence="3">Zinc finger BED domain-containing protein 5</fullName>
    </recommendedName>
</protein>
<comment type="caution">
    <text evidence="1">The sequence shown here is derived from an EMBL/GenBank/DDBJ whole genome shotgun (WGS) entry which is preliminary data.</text>
</comment>
<gene>
    <name evidence="1" type="ORF">T11_4982</name>
</gene>
<evidence type="ECO:0000313" key="2">
    <source>
        <dbReference type="Proteomes" id="UP000055024"/>
    </source>
</evidence>
<organism evidence="1 2">
    <name type="scientific">Trichinella zimbabwensis</name>
    <dbReference type="NCBI Taxonomy" id="268475"/>
    <lineage>
        <taxon>Eukaryota</taxon>
        <taxon>Metazoa</taxon>
        <taxon>Ecdysozoa</taxon>
        <taxon>Nematoda</taxon>
        <taxon>Enoplea</taxon>
        <taxon>Dorylaimia</taxon>
        <taxon>Trichinellida</taxon>
        <taxon>Trichinellidae</taxon>
        <taxon>Trichinella</taxon>
    </lineage>
</organism>
<accession>A0A0V1I5D5</accession>
<evidence type="ECO:0000313" key="1">
    <source>
        <dbReference type="EMBL" id="KRZ18044.1"/>
    </source>
</evidence>